<gene>
    <name evidence="1" type="primary">Acey_s0018.g3530</name>
    <name evidence="1" type="ORF">Y032_0018g3530</name>
</gene>
<keyword evidence="2" id="KW-1185">Reference proteome</keyword>
<dbReference type="Proteomes" id="UP000024635">
    <property type="component" value="Unassembled WGS sequence"/>
</dbReference>
<proteinExistence type="predicted"/>
<dbReference type="AlphaFoldDB" id="A0A016V445"/>
<sequence>MHLELVSNTKIVEYSCLLPAFLTTLSNQSALSLVLFLSDAFSTIVICETDHTRFLIERKRTALLIR</sequence>
<comment type="caution">
    <text evidence="1">The sequence shown here is derived from an EMBL/GenBank/DDBJ whole genome shotgun (WGS) entry which is preliminary data.</text>
</comment>
<organism evidence="1 2">
    <name type="scientific">Ancylostoma ceylanicum</name>
    <dbReference type="NCBI Taxonomy" id="53326"/>
    <lineage>
        <taxon>Eukaryota</taxon>
        <taxon>Metazoa</taxon>
        <taxon>Ecdysozoa</taxon>
        <taxon>Nematoda</taxon>
        <taxon>Chromadorea</taxon>
        <taxon>Rhabditida</taxon>
        <taxon>Rhabditina</taxon>
        <taxon>Rhabditomorpha</taxon>
        <taxon>Strongyloidea</taxon>
        <taxon>Ancylostomatidae</taxon>
        <taxon>Ancylostomatinae</taxon>
        <taxon>Ancylostoma</taxon>
    </lineage>
</organism>
<reference evidence="2" key="1">
    <citation type="journal article" date="2015" name="Nat. Genet.">
        <title>The genome and transcriptome of the zoonotic hookworm Ancylostoma ceylanicum identify infection-specific gene families.</title>
        <authorList>
            <person name="Schwarz E.M."/>
            <person name="Hu Y."/>
            <person name="Antoshechkin I."/>
            <person name="Miller M.M."/>
            <person name="Sternberg P.W."/>
            <person name="Aroian R.V."/>
        </authorList>
    </citation>
    <scope>NUCLEOTIDE SEQUENCE</scope>
    <source>
        <strain evidence="2">HY135</strain>
    </source>
</reference>
<name>A0A016V445_9BILA</name>
<dbReference type="EMBL" id="JARK01001354">
    <property type="protein sequence ID" value="EYC21782.1"/>
    <property type="molecule type" value="Genomic_DNA"/>
</dbReference>
<evidence type="ECO:0000313" key="2">
    <source>
        <dbReference type="Proteomes" id="UP000024635"/>
    </source>
</evidence>
<protein>
    <submittedName>
        <fullName evidence="1">Uncharacterized protein</fullName>
    </submittedName>
</protein>
<evidence type="ECO:0000313" key="1">
    <source>
        <dbReference type="EMBL" id="EYC21782.1"/>
    </source>
</evidence>
<accession>A0A016V445</accession>